<evidence type="ECO:0000256" key="2">
    <source>
        <dbReference type="SAM" id="SignalP"/>
    </source>
</evidence>
<evidence type="ECO:0000256" key="1">
    <source>
        <dbReference type="SAM" id="MobiDB-lite"/>
    </source>
</evidence>
<organism evidence="3 4">
    <name type="scientific">Pyricularia oryzae</name>
    <name type="common">Rice blast fungus</name>
    <name type="synonym">Magnaporthe oryzae</name>
    <dbReference type="NCBI Taxonomy" id="318829"/>
    <lineage>
        <taxon>Eukaryota</taxon>
        <taxon>Fungi</taxon>
        <taxon>Dikarya</taxon>
        <taxon>Ascomycota</taxon>
        <taxon>Pezizomycotina</taxon>
        <taxon>Sordariomycetes</taxon>
        <taxon>Sordariomycetidae</taxon>
        <taxon>Magnaporthales</taxon>
        <taxon>Pyriculariaceae</taxon>
        <taxon>Pyricularia</taxon>
    </lineage>
</organism>
<dbReference type="Proteomes" id="UP000294847">
    <property type="component" value="Chromosome 3"/>
</dbReference>
<feature type="signal peptide" evidence="2">
    <location>
        <begin position="1"/>
        <end position="18"/>
    </location>
</feature>
<name>A0A4P7N7A0_PYROR</name>
<evidence type="ECO:0000313" key="4">
    <source>
        <dbReference type="Proteomes" id="UP000294847"/>
    </source>
</evidence>
<feature type="region of interest" description="Disordered" evidence="1">
    <location>
        <begin position="57"/>
        <end position="135"/>
    </location>
</feature>
<proteinExistence type="predicted"/>
<evidence type="ECO:0000313" key="3">
    <source>
        <dbReference type="EMBL" id="QBZ58547.1"/>
    </source>
</evidence>
<keyword evidence="2" id="KW-0732">Signal</keyword>
<accession>A0A4P7N7A0</accession>
<dbReference type="AlphaFoldDB" id="A0A4P7N7A0"/>
<gene>
    <name evidence="3" type="ORF">PoMZ_03502</name>
</gene>
<sequence>MRFIFPFVIAALAPVAFTAPLRSFDRTDGVVARGNNIYEASTGEVLGKRAAAGAWFMDSDDDYTPPTTPRTRQRQAEAAAAARQAELERQRKKAEDKQAAKEAKAARKKERADARKNQGFCGIFPNSKARCDPNA</sequence>
<feature type="chain" id="PRO_5020829630" evidence="2">
    <location>
        <begin position="19"/>
        <end position="135"/>
    </location>
</feature>
<dbReference type="EMBL" id="CP034206">
    <property type="protein sequence ID" value="QBZ58547.1"/>
    <property type="molecule type" value="Genomic_DNA"/>
</dbReference>
<feature type="compositionally biased region" description="Basic and acidic residues" evidence="1">
    <location>
        <begin position="85"/>
        <end position="116"/>
    </location>
</feature>
<reference evidence="3 4" key="1">
    <citation type="journal article" date="2019" name="Mol. Biol. Evol.">
        <title>Blast fungal genomes show frequent chromosomal changes, gene gains and losses, and effector gene turnover.</title>
        <authorList>
            <person name="Gomez Luciano L.B."/>
            <person name="Jason Tsai I."/>
            <person name="Chuma I."/>
            <person name="Tosa Y."/>
            <person name="Chen Y.H."/>
            <person name="Li J.Y."/>
            <person name="Li M.Y."/>
            <person name="Jade Lu M.Y."/>
            <person name="Nakayashiki H."/>
            <person name="Li W.H."/>
        </authorList>
    </citation>
    <scope>NUCLEOTIDE SEQUENCE [LARGE SCALE GENOMIC DNA]</scope>
    <source>
        <strain evidence="3">MZ5-1-6</strain>
    </source>
</reference>
<protein>
    <submittedName>
        <fullName evidence="3">Uncharacterized protein</fullName>
    </submittedName>
</protein>